<dbReference type="GO" id="GO:0005829">
    <property type="term" value="C:cytosol"/>
    <property type="evidence" value="ECO:0007669"/>
    <property type="project" value="TreeGrafter"/>
</dbReference>
<name>A0A0L0HI51_SPIPD</name>
<gene>
    <name evidence="3" type="ORF">SPPG_03904</name>
</gene>
<protein>
    <recommendedName>
        <fullName evidence="2">Glycolipid transfer protein domain-containing protein</fullName>
    </recommendedName>
</protein>
<dbReference type="GeneID" id="27687388"/>
<dbReference type="EMBL" id="KQ257455">
    <property type="protein sequence ID" value="KND00792.1"/>
    <property type="molecule type" value="Genomic_DNA"/>
</dbReference>
<dbReference type="Pfam" id="PF08718">
    <property type="entry name" value="GLTP"/>
    <property type="match status" value="1"/>
</dbReference>
<dbReference type="PANTHER" id="PTHR10219:SF25">
    <property type="entry name" value="PLECKSTRIN HOMOLOGY DOMAIN-CONTAINING FAMILY A MEMBER 8"/>
    <property type="match status" value="1"/>
</dbReference>
<accession>A0A0L0HI51</accession>
<dbReference type="OrthoDB" id="205255at2759"/>
<dbReference type="AlphaFoldDB" id="A0A0L0HI51"/>
<dbReference type="GO" id="GO:1902387">
    <property type="term" value="F:ceramide 1-phosphate binding"/>
    <property type="evidence" value="ECO:0007669"/>
    <property type="project" value="TreeGrafter"/>
</dbReference>
<dbReference type="InParanoid" id="A0A0L0HI51"/>
<dbReference type="eggNOG" id="KOG3221">
    <property type="taxonomic scope" value="Eukaryota"/>
</dbReference>
<dbReference type="InterPro" id="IPR014830">
    <property type="entry name" value="Glycolipid_transfer_prot_dom"/>
</dbReference>
<dbReference type="SUPFAM" id="SSF110004">
    <property type="entry name" value="Glycolipid transfer protein, GLTP"/>
    <property type="match status" value="1"/>
</dbReference>
<dbReference type="Proteomes" id="UP000053201">
    <property type="component" value="Unassembled WGS sequence"/>
</dbReference>
<keyword evidence="4" id="KW-1185">Reference proteome</keyword>
<organism evidence="3 4">
    <name type="scientific">Spizellomyces punctatus (strain DAOM BR117)</name>
    <dbReference type="NCBI Taxonomy" id="645134"/>
    <lineage>
        <taxon>Eukaryota</taxon>
        <taxon>Fungi</taxon>
        <taxon>Fungi incertae sedis</taxon>
        <taxon>Chytridiomycota</taxon>
        <taxon>Chytridiomycota incertae sedis</taxon>
        <taxon>Chytridiomycetes</taxon>
        <taxon>Spizellomycetales</taxon>
        <taxon>Spizellomycetaceae</taxon>
        <taxon>Spizellomyces</taxon>
    </lineage>
</organism>
<dbReference type="PANTHER" id="PTHR10219">
    <property type="entry name" value="GLYCOLIPID TRANSFER PROTEIN-RELATED"/>
    <property type="match status" value="1"/>
</dbReference>
<dbReference type="STRING" id="645134.A0A0L0HI51"/>
<evidence type="ECO:0000313" key="3">
    <source>
        <dbReference type="EMBL" id="KND00792.1"/>
    </source>
</evidence>
<feature type="domain" description="Glycolipid transfer protein" evidence="2">
    <location>
        <begin position="23"/>
        <end position="160"/>
    </location>
</feature>
<sequence length="196" mass="22405">MPDFFETMQRSYVDVPIGANDYVEVQAFLEATESLTKLFDSMGTAFTPVKSDLQGNVAKLRARYSENPEKNKTLQELVITERAEGKKTATEGLLWLKRGLEFTAKGLRRNLDDKKEELNVSFSKAYEATLSKFHSFMVRPVFTLAMKACPYRKDFYAKLGSDEAKLYVEMEKWLAALEKIVAILNAFYTQGGYEKF</sequence>
<keyword evidence="1" id="KW-0813">Transport</keyword>
<evidence type="ECO:0000256" key="1">
    <source>
        <dbReference type="ARBA" id="ARBA00022448"/>
    </source>
</evidence>
<dbReference type="RefSeq" id="XP_016608831.1">
    <property type="nucleotide sequence ID" value="XM_016752152.1"/>
</dbReference>
<dbReference type="GO" id="GO:0016020">
    <property type="term" value="C:membrane"/>
    <property type="evidence" value="ECO:0007669"/>
    <property type="project" value="TreeGrafter"/>
</dbReference>
<evidence type="ECO:0000313" key="4">
    <source>
        <dbReference type="Proteomes" id="UP000053201"/>
    </source>
</evidence>
<evidence type="ECO:0000259" key="2">
    <source>
        <dbReference type="Pfam" id="PF08718"/>
    </source>
</evidence>
<proteinExistence type="predicted"/>
<dbReference type="VEuPathDB" id="FungiDB:SPPG_03904"/>
<dbReference type="FunFam" id="1.10.3520.10:FF:000001">
    <property type="entry name" value="Pleckstrin domain-containing family A member 8"/>
    <property type="match status" value="1"/>
</dbReference>
<dbReference type="OMA" id="EMHGAEW"/>
<dbReference type="GO" id="GO:1902388">
    <property type="term" value="F:ceramide 1-phosphate transfer activity"/>
    <property type="evidence" value="ECO:0007669"/>
    <property type="project" value="TreeGrafter"/>
</dbReference>
<reference evidence="3 4" key="1">
    <citation type="submission" date="2009-08" db="EMBL/GenBank/DDBJ databases">
        <title>The Genome Sequence of Spizellomyces punctatus strain DAOM BR117.</title>
        <authorList>
            <consortium name="The Broad Institute Genome Sequencing Platform"/>
            <person name="Russ C."/>
            <person name="Cuomo C."/>
            <person name="Shea T."/>
            <person name="Young S.K."/>
            <person name="Zeng Q."/>
            <person name="Koehrsen M."/>
            <person name="Haas B."/>
            <person name="Borodovsky M."/>
            <person name="Guigo R."/>
            <person name="Alvarado L."/>
            <person name="Berlin A."/>
            <person name="Bochicchio J."/>
            <person name="Borenstein D."/>
            <person name="Chapman S."/>
            <person name="Chen Z."/>
            <person name="Engels R."/>
            <person name="Freedman E."/>
            <person name="Gellesch M."/>
            <person name="Goldberg J."/>
            <person name="Griggs A."/>
            <person name="Gujja S."/>
            <person name="Heiman D."/>
            <person name="Hepburn T."/>
            <person name="Howarth C."/>
            <person name="Jen D."/>
            <person name="Larson L."/>
            <person name="Lewis B."/>
            <person name="Mehta T."/>
            <person name="Park D."/>
            <person name="Pearson M."/>
            <person name="Roberts A."/>
            <person name="Saif S."/>
            <person name="Shenoy N."/>
            <person name="Sisk P."/>
            <person name="Stolte C."/>
            <person name="Sykes S."/>
            <person name="Thomson T."/>
            <person name="Walk T."/>
            <person name="White J."/>
            <person name="Yandava C."/>
            <person name="Burger G."/>
            <person name="Gray M.W."/>
            <person name="Holland P.W.H."/>
            <person name="King N."/>
            <person name="Lang F.B.F."/>
            <person name="Roger A.J."/>
            <person name="Ruiz-Trillo I."/>
            <person name="Lander E."/>
            <person name="Nusbaum C."/>
        </authorList>
    </citation>
    <scope>NUCLEOTIDE SEQUENCE [LARGE SCALE GENOMIC DNA]</scope>
    <source>
        <strain evidence="3 4">DAOM BR117</strain>
    </source>
</reference>
<dbReference type="Gene3D" id="1.10.3520.10">
    <property type="entry name" value="Glycolipid transfer protein"/>
    <property type="match status" value="1"/>
</dbReference>
<dbReference type="InterPro" id="IPR036497">
    <property type="entry name" value="GLTP_sf"/>
</dbReference>